<evidence type="ECO:0000313" key="4">
    <source>
        <dbReference type="Proteomes" id="UP000190675"/>
    </source>
</evidence>
<gene>
    <name evidence="3" type="ORF">SAMN05444169_6752</name>
</gene>
<dbReference type="OrthoDB" id="7997311at2"/>
<evidence type="ECO:0000313" key="3">
    <source>
        <dbReference type="EMBL" id="SHH29505.1"/>
    </source>
</evidence>
<dbReference type="PIRSF" id="PIRSF034077">
    <property type="entry name" value="UCP034077"/>
    <property type="match status" value="1"/>
</dbReference>
<evidence type="ECO:0008006" key="5">
    <source>
        <dbReference type="Google" id="ProtNLM"/>
    </source>
</evidence>
<feature type="region of interest" description="Disordered" evidence="1">
    <location>
        <begin position="125"/>
        <end position="145"/>
    </location>
</feature>
<sequence length="145" mass="16287">MARRRIQLVWLVAALLLVCSARARAEEEKVNTIREAIAKIGSCWKPPPLARANPIDITVIVSFNRAGEILGRPRITYESEQATDNDRVEYRVAVMEALQRCSPMPFTDSMAGAVAGRPFAIQFHNRKPPPPQPTEKRAWLTPKIL</sequence>
<reference evidence="3 4" key="1">
    <citation type="submission" date="2016-11" db="EMBL/GenBank/DDBJ databases">
        <authorList>
            <person name="Jaros S."/>
            <person name="Januszkiewicz K."/>
            <person name="Wedrychowicz H."/>
        </authorList>
    </citation>
    <scope>NUCLEOTIDE SEQUENCE [LARGE SCALE GENOMIC DNA]</scope>
    <source>
        <strain evidence="3 4">GAS242</strain>
    </source>
</reference>
<evidence type="ECO:0000256" key="1">
    <source>
        <dbReference type="SAM" id="MobiDB-lite"/>
    </source>
</evidence>
<name>A0A1M5RT96_9BRAD</name>
<dbReference type="InterPro" id="IPR014587">
    <property type="entry name" value="UCP034077"/>
</dbReference>
<dbReference type="AlphaFoldDB" id="A0A1M5RT96"/>
<dbReference type="RefSeq" id="WP_079569751.1">
    <property type="nucleotide sequence ID" value="NZ_LT670818.1"/>
</dbReference>
<organism evidence="3 4">
    <name type="scientific">Bradyrhizobium erythrophlei</name>
    <dbReference type="NCBI Taxonomy" id="1437360"/>
    <lineage>
        <taxon>Bacteria</taxon>
        <taxon>Pseudomonadati</taxon>
        <taxon>Pseudomonadota</taxon>
        <taxon>Alphaproteobacteria</taxon>
        <taxon>Hyphomicrobiales</taxon>
        <taxon>Nitrobacteraceae</taxon>
        <taxon>Bradyrhizobium</taxon>
    </lineage>
</organism>
<dbReference type="Gene3D" id="3.30.1150.10">
    <property type="match status" value="1"/>
</dbReference>
<feature type="chain" id="PRO_5011957379" description="TonB C terminal" evidence="2">
    <location>
        <begin position="26"/>
        <end position="145"/>
    </location>
</feature>
<proteinExistence type="predicted"/>
<keyword evidence="2" id="KW-0732">Signal</keyword>
<evidence type="ECO:0000256" key="2">
    <source>
        <dbReference type="SAM" id="SignalP"/>
    </source>
</evidence>
<accession>A0A1M5RT96</accession>
<feature type="signal peptide" evidence="2">
    <location>
        <begin position="1"/>
        <end position="25"/>
    </location>
</feature>
<protein>
    <recommendedName>
        <fullName evidence="5">TonB C terminal</fullName>
    </recommendedName>
</protein>
<dbReference type="EMBL" id="LT670818">
    <property type="protein sequence ID" value="SHH29505.1"/>
    <property type="molecule type" value="Genomic_DNA"/>
</dbReference>
<dbReference type="Proteomes" id="UP000190675">
    <property type="component" value="Chromosome I"/>
</dbReference>